<dbReference type="Proteomes" id="UP000680067">
    <property type="component" value="Unassembled WGS sequence"/>
</dbReference>
<dbReference type="Pfam" id="PF13342">
    <property type="entry name" value="Toprim_Crpt"/>
    <property type="match status" value="1"/>
</dbReference>
<dbReference type="AlphaFoldDB" id="A0A941IAB8"/>
<name>A0A941IAB8_9BURK</name>
<gene>
    <name evidence="1" type="ORF">KDM89_20925</name>
</gene>
<evidence type="ECO:0000313" key="2">
    <source>
        <dbReference type="Proteomes" id="UP000680067"/>
    </source>
</evidence>
<sequence length="111" mass="12247">QCSFSMSKVPGSRQFEVAEVEELLAKREIGPLQGFRSKMGRPFAAILKIVPDTEHNNLKLEFDFGQNQDDDEDAEGVDFSQQTALGPCPKCASGVYEMGLTYVCEKTVAKP</sequence>
<dbReference type="RefSeq" id="WP_212689755.1">
    <property type="nucleotide sequence ID" value="NZ_JAGSPN010000394.1"/>
</dbReference>
<accession>A0A941IAB8</accession>
<proteinExistence type="predicted"/>
<reference evidence="1" key="1">
    <citation type="submission" date="2021-04" db="EMBL/GenBank/DDBJ databases">
        <title>novel species isolated from subtropical streams in China.</title>
        <authorList>
            <person name="Lu H."/>
        </authorList>
    </citation>
    <scope>NUCLEOTIDE SEQUENCE</scope>
    <source>
        <strain evidence="1">LFS511W</strain>
    </source>
</reference>
<feature type="non-terminal residue" evidence="1">
    <location>
        <position position="1"/>
    </location>
</feature>
<dbReference type="EMBL" id="JAGSPN010000394">
    <property type="protein sequence ID" value="MBR7784598.1"/>
    <property type="molecule type" value="Genomic_DNA"/>
</dbReference>
<organism evidence="1 2">
    <name type="scientific">Undibacterium luofuense</name>
    <dbReference type="NCBI Taxonomy" id="2828733"/>
    <lineage>
        <taxon>Bacteria</taxon>
        <taxon>Pseudomonadati</taxon>
        <taxon>Pseudomonadota</taxon>
        <taxon>Betaproteobacteria</taxon>
        <taxon>Burkholderiales</taxon>
        <taxon>Oxalobacteraceae</taxon>
        <taxon>Undibacterium</taxon>
    </lineage>
</organism>
<keyword evidence="2" id="KW-1185">Reference proteome</keyword>
<dbReference type="InterPro" id="IPR025589">
    <property type="entry name" value="Toprim_C_rpt"/>
</dbReference>
<comment type="caution">
    <text evidence="1">The sequence shown here is derived from an EMBL/GenBank/DDBJ whole genome shotgun (WGS) entry which is preliminary data.</text>
</comment>
<evidence type="ECO:0000313" key="1">
    <source>
        <dbReference type="EMBL" id="MBR7784598.1"/>
    </source>
</evidence>
<feature type="non-terminal residue" evidence="1">
    <location>
        <position position="111"/>
    </location>
</feature>
<protein>
    <submittedName>
        <fullName evidence="1">Topoisomerase C-terminal repeat-containing protein</fullName>
    </submittedName>
</protein>